<organism evidence="11 12">
    <name type="scientific">Amphritea balenae</name>
    <dbReference type="NCBI Taxonomy" id="452629"/>
    <lineage>
        <taxon>Bacteria</taxon>
        <taxon>Pseudomonadati</taxon>
        <taxon>Pseudomonadota</taxon>
        <taxon>Gammaproteobacteria</taxon>
        <taxon>Oceanospirillales</taxon>
        <taxon>Oceanospirillaceae</taxon>
        <taxon>Amphritea</taxon>
    </lineage>
</organism>
<dbReference type="InterPro" id="IPR001235">
    <property type="entry name" value="Copper_blue_Plastocyanin"/>
</dbReference>
<dbReference type="Proteomes" id="UP000267535">
    <property type="component" value="Unassembled WGS sequence"/>
</dbReference>
<dbReference type="NCBIfam" id="TIGR02375">
    <property type="entry name" value="pseudoazurin"/>
    <property type="match status" value="1"/>
</dbReference>
<dbReference type="PRINTS" id="PR00155">
    <property type="entry name" value="AMICYANIN"/>
</dbReference>
<sequence>MKLKSLIVAVLMLATSVVMAAEYTVEMKNNGVDGSMVFEPAVVRAEVGDTIHFVPTAMGHNAQTVKGLVPEGATTWKGKMNKPVSVTLDKEGVYVYKCRPHTVMAMVGVVVAGNAVNLEQIKADSAALSGKFVTNKDRLTSYLDQLK</sequence>
<comment type="subcellular location">
    <subcellularLocation>
        <location evidence="1">Periplasm</location>
    </subcellularLocation>
</comment>
<dbReference type="InterPro" id="IPR000923">
    <property type="entry name" value="BlueCu_1"/>
</dbReference>
<feature type="signal peptide" evidence="9">
    <location>
        <begin position="1"/>
        <end position="20"/>
    </location>
</feature>
<evidence type="ECO:0000256" key="2">
    <source>
        <dbReference type="ARBA" id="ARBA00022448"/>
    </source>
</evidence>
<accession>A0A3P1SIH1</accession>
<dbReference type="InterPro" id="IPR002386">
    <property type="entry name" value="Amicyanin/Pseudoazurin"/>
</dbReference>
<feature type="binding site" evidence="8">
    <location>
        <position position="60"/>
    </location>
    <ligand>
        <name>Cu cation</name>
        <dbReference type="ChEBI" id="CHEBI:23378"/>
    </ligand>
</feature>
<dbReference type="Gene3D" id="2.60.40.420">
    <property type="entry name" value="Cupredoxins - blue copper proteins"/>
    <property type="match status" value="1"/>
</dbReference>
<dbReference type="InterPro" id="IPR008972">
    <property type="entry name" value="Cupredoxin"/>
</dbReference>
<evidence type="ECO:0000259" key="10">
    <source>
        <dbReference type="Pfam" id="PF00127"/>
    </source>
</evidence>
<evidence type="ECO:0000256" key="3">
    <source>
        <dbReference type="ARBA" id="ARBA00022723"/>
    </source>
</evidence>
<feature type="binding site" evidence="8">
    <location>
        <position position="101"/>
    </location>
    <ligand>
        <name>Cu cation</name>
        <dbReference type="ChEBI" id="CHEBI:23378"/>
    </ligand>
</feature>
<keyword evidence="9" id="KW-0732">Signal</keyword>
<dbReference type="Pfam" id="PF00127">
    <property type="entry name" value="Copper-bind"/>
    <property type="match status" value="1"/>
</dbReference>
<keyword evidence="12" id="KW-1185">Reference proteome</keyword>
<dbReference type="RefSeq" id="WP_124928002.1">
    <property type="nucleotide sequence ID" value="NZ_BMOH01000009.1"/>
</dbReference>
<evidence type="ECO:0000256" key="7">
    <source>
        <dbReference type="NCBIfam" id="TIGR02375"/>
    </source>
</evidence>
<evidence type="ECO:0000256" key="8">
    <source>
        <dbReference type="PIRSR" id="PIRSR602386-1"/>
    </source>
</evidence>
<keyword evidence="5" id="KW-0249">Electron transport</keyword>
<dbReference type="InterPro" id="IPR012745">
    <property type="entry name" value="Pseudoazurin"/>
</dbReference>
<gene>
    <name evidence="11" type="ORF">EHS89_20285</name>
</gene>
<dbReference type="PRINTS" id="PR00156">
    <property type="entry name" value="COPPERBLUE"/>
</dbReference>
<comment type="caution">
    <text evidence="11">The sequence shown here is derived from an EMBL/GenBank/DDBJ whole genome shotgun (WGS) entry which is preliminary data.</text>
</comment>
<keyword evidence="4" id="KW-0574">Periplasm</keyword>
<comment type="cofactor">
    <cofactor evidence="8">
        <name>Cu cation</name>
        <dbReference type="ChEBI" id="CHEBI:23378"/>
    </cofactor>
    <text evidence="8">Binds 1 copper ion per subunit.</text>
</comment>
<name>A0A3P1SIH1_9GAMM</name>
<dbReference type="GO" id="GO:0009055">
    <property type="term" value="F:electron transfer activity"/>
    <property type="evidence" value="ECO:0007669"/>
    <property type="project" value="InterPro"/>
</dbReference>
<feature type="domain" description="Blue (type 1) copper" evidence="10">
    <location>
        <begin position="25"/>
        <end position="111"/>
    </location>
</feature>
<evidence type="ECO:0000313" key="12">
    <source>
        <dbReference type="Proteomes" id="UP000267535"/>
    </source>
</evidence>
<evidence type="ECO:0000256" key="9">
    <source>
        <dbReference type="SAM" id="SignalP"/>
    </source>
</evidence>
<evidence type="ECO:0000313" key="11">
    <source>
        <dbReference type="EMBL" id="RRC96780.1"/>
    </source>
</evidence>
<evidence type="ECO:0000256" key="1">
    <source>
        <dbReference type="ARBA" id="ARBA00004418"/>
    </source>
</evidence>
<protein>
    <recommendedName>
        <fullName evidence="7">Pseudoazurin</fullName>
    </recommendedName>
</protein>
<dbReference type="OrthoDB" id="9757546at2"/>
<keyword evidence="6 8" id="KW-0186">Copper</keyword>
<dbReference type="AlphaFoldDB" id="A0A3P1SIH1"/>
<dbReference type="EMBL" id="RQXV01000017">
    <property type="protein sequence ID" value="RRC96780.1"/>
    <property type="molecule type" value="Genomic_DNA"/>
</dbReference>
<dbReference type="GO" id="GO:0042597">
    <property type="term" value="C:periplasmic space"/>
    <property type="evidence" value="ECO:0007669"/>
    <property type="project" value="UniProtKB-SubCell"/>
</dbReference>
<dbReference type="SUPFAM" id="SSF49503">
    <property type="entry name" value="Cupredoxins"/>
    <property type="match status" value="1"/>
</dbReference>
<dbReference type="GO" id="GO:0005507">
    <property type="term" value="F:copper ion binding"/>
    <property type="evidence" value="ECO:0007669"/>
    <property type="project" value="UniProtKB-UniRule"/>
</dbReference>
<reference evidence="11 12" key="1">
    <citation type="submission" date="2018-11" db="EMBL/GenBank/DDBJ databases">
        <title>The draft genome sequence of Amphritea balenae JAMM 1525T.</title>
        <authorList>
            <person name="Fang Z."/>
            <person name="Zhang Y."/>
            <person name="Han X."/>
        </authorList>
    </citation>
    <scope>NUCLEOTIDE SEQUENCE [LARGE SCALE GENOMIC DNA]</scope>
    <source>
        <strain evidence="11 12">JAMM 1525</strain>
    </source>
</reference>
<keyword evidence="3 8" id="KW-0479">Metal-binding</keyword>
<proteinExistence type="predicted"/>
<feature type="binding site" evidence="8">
    <location>
        <position position="106"/>
    </location>
    <ligand>
        <name>Cu cation</name>
        <dbReference type="ChEBI" id="CHEBI:23378"/>
    </ligand>
</feature>
<keyword evidence="2" id="KW-0813">Transport</keyword>
<evidence type="ECO:0000256" key="6">
    <source>
        <dbReference type="ARBA" id="ARBA00023008"/>
    </source>
</evidence>
<feature type="binding site" evidence="8">
    <location>
        <position position="98"/>
    </location>
    <ligand>
        <name>Cu cation</name>
        <dbReference type="ChEBI" id="CHEBI:23378"/>
    </ligand>
</feature>
<evidence type="ECO:0000256" key="4">
    <source>
        <dbReference type="ARBA" id="ARBA00022764"/>
    </source>
</evidence>
<evidence type="ECO:0000256" key="5">
    <source>
        <dbReference type="ARBA" id="ARBA00022982"/>
    </source>
</evidence>
<feature type="chain" id="PRO_5018202282" description="Pseudoazurin" evidence="9">
    <location>
        <begin position="21"/>
        <end position="147"/>
    </location>
</feature>